<dbReference type="Pfam" id="PF14214">
    <property type="entry name" value="Helitron_like_N"/>
    <property type="match status" value="1"/>
</dbReference>
<keyword evidence="3" id="KW-1185">Reference proteome</keyword>
<evidence type="ECO:0000259" key="1">
    <source>
        <dbReference type="Pfam" id="PF14214"/>
    </source>
</evidence>
<dbReference type="EMBL" id="KV442165">
    <property type="protein sequence ID" value="OAQ22440.1"/>
    <property type="molecule type" value="Genomic_DNA"/>
</dbReference>
<evidence type="ECO:0000313" key="3">
    <source>
        <dbReference type="Proteomes" id="UP000078512"/>
    </source>
</evidence>
<dbReference type="PANTHER" id="PTHR45786">
    <property type="entry name" value="DNA BINDING PROTEIN-LIKE"/>
    <property type="match status" value="1"/>
</dbReference>
<sequence>MDVVCSHCGALHWIEERVGRAVVRPVFSMCCLQGKVRMRIIEAPPVELKDLFRGDTSVSKRFLSQIRTFNNAFAFASFGTYTKGQKPQFAQIYFHDSSHDDEVARRLDFIYGYRNRSTQTTARNNSSIRDKIMDKDIIDTLQRLMYAYNPYAQILKTVGERVRDDNSSILGLKLICRRGADARRYNRPTVDEVAAIIPSGSMDAPEDRDIVVQLRNNKLRRVSALHPAYFPLSYPLLFIRGEDGFNGLPYDIEHPSRHGKLTMMDFFAYRLQCRIGDYSEFMFRSKRLLQQLMVDMFCTMDMNRISYLKQNQQTIRAELFSGLQDAFNAGDVNAAAVGRKVILPSSYVGGPRFMQQLYQDAIAIVRATNSMPDYFITFTCNP</sequence>
<dbReference type="STRING" id="1314771.A0A197JBG0"/>
<name>A0A197JBG0_9FUNG</name>
<protein>
    <recommendedName>
        <fullName evidence="1">Helitron helicase-like domain-containing protein</fullName>
    </recommendedName>
</protein>
<gene>
    <name evidence="2" type="ORF">K457DRAFT_60613</name>
</gene>
<reference evidence="2 3" key="1">
    <citation type="submission" date="2016-05" db="EMBL/GenBank/DDBJ databases">
        <title>Genome sequencing reveals origins of a unique bacterial endosymbiosis in the earliest lineages of terrestrial Fungi.</title>
        <authorList>
            <consortium name="DOE Joint Genome Institute"/>
            <person name="Uehling J."/>
            <person name="Gryganskyi A."/>
            <person name="Hameed K."/>
            <person name="Tschaplinski T."/>
            <person name="Misztal P."/>
            <person name="Wu S."/>
            <person name="Desiro A."/>
            <person name="Vande Pol N."/>
            <person name="Du Z.-Y."/>
            <person name="Zienkiewicz A."/>
            <person name="Zienkiewicz K."/>
            <person name="Morin E."/>
            <person name="Tisserant E."/>
            <person name="Splivallo R."/>
            <person name="Hainaut M."/>
            <person name="Henrissat B."/>
            <person name="Ohm R."/>
            <person name="Kuo A."/>
            <person name="Yan J."/>
            <person name="Lipzen A."/>
            <person name="Nolan M."/>
            <person name="Labutti K."/>
            <person name="Barry K."/>
            <person name="Goldstein A."/>
            <person name="Labbe J."/>
            <person name="Schadt C."/>
            <person name="Tuskan G."/>
            <person name="Grigoriev I."/>
            <person name="Martin F."/>
            <person name="Vilgalys R."/>
            <person name="Bonito G."/>
        </authorList>
    </citation>
    <scope>NUCLEOTIDE SEQUENCE [LARGE SCALE GENOMIC DNA]</scope>
    <source>
        <strain evidence="2 3">AG-77</strain>
    </source>
</reference>
<accession>A0A197JBG0</accession>
<dbReference type="PANTHER" id="PTHR45786:SF74">
    <property type="entry name" value="ATP-DEPENDENT DNA HELICASE"/>
    <property type="match status" value="1"/>
</dbReference>
<feature type="domain" description="Helitron helicase-like" evidence="1">
    <location>
        <begin position="266"/>
        <end position="382"/>
    </location>
</feature>
<dbReference type="AlphaFoldDB" id="A0A197JBG0"/>
<feature type="non-terminal residue" evidence="2">
    <location>
        <position position="382"/>
    </location>
</feature>
<dbReference type="OrthoDB" id="2449329at2759"/>
<evidence type="ECO:0000313" key="2">
    <source>
        <dbReference type="EMBL" id="OAQ22440.1"/>
    </source>
</evidence>
<dbReference type="InterPro" id="IPR025476">
    <property type="entry name" value="Helitron_helicase-like"/>
</dbReference>
<proteinExistence type="predicted"/>
<dbReference type="Proteomes" id="UP000078512">
    <property type="component" value="Unassembled WGS sequence"/>
</dbReference>
<organism evidence="2 3">
    <name type="scientific">Linnemannia elongata AG-77</name>
    <dbReference type="NCBI Taxonomy" id="1314771"/>
    <lineage>
        <taxon>Eukaryota</taxon>
        <taxon>Fungi</taxon>
        <taxon>Fungi incertae sedis</taxon>
        <taxon>Mucoromycota</taxon>
        <taxon>Mortierellomycotina</taxon>
        <taxon>Mortierellomycetes</taxon>
        <taxon>Mortierellales</taxon>
        <taxon>Mortierellaceae</taxon>
        <taxon>Linnemannia</taxon>
    </lineage>
</organism>